<dbReference type="InterPro" id="IPR002933">
    <property type="entry name" value="Peptidase_M20"/>
</dbReference>
<gene>
    <name evidence="1" type="ORF">FA727_00465</name>
</gene>
<dbReference type="SUPFAM" id="SSF53187">
    <property type="entry name" value="Zn-dependent exopeptidases"/>
    <property type="match status" value="1"/>
</dbReference>
<dbReference type="PANTHER" id="PTHR43808:SF27">
    <property type="entry name" value="PROTEIN ROCB"/>
    <property type="match status" value="1"/>
</dbReference>
<evidence type="ECO:0000313" key="1">
    <source>
        <dbReference type="EMBL" id="TKC18077.1"/>
    </source>
</evidence>
<reference evidence="1 2" key="1">
    <citation type="journal article" date="2011" name="J. Microbiol.">
        <title>Bacillus kyonggiensis sp. nov., isolated from soil of a lettuce field.</title>
        <authorList>
            <person name="Dong K."/>
            <person name="Lee S."/>
        </authorList>
    </citation>
    <scope>NUCLEOTIDE SEQUENCE [LARGE SCALE GENOMIC DNA]</scope>
    <source>
        <strain evidence="1 2">NB22</strain>
    </source>
</reference>
<accession>A0A4U1D988</accession>
<dbReference type="InterPro" id="IPR050072">
    <property type="entry name" value="Peptidase_M20A"/>
</dbReference>
<dbReference type="EMBL" id="SWBM01000001">
    <property type="protein sequence ID" value="TKC18077.1"/>
    <property type="molecule type" value="Genomic_DNA"/>
</dbReference>
<keyword evidence="1" id="KW-0378">Hydrolase</keyword>
<dbReference type="OrthoDB" id="9815360at2"/>
<organism evidence="1 2">
    <name type="scientific">Robertmurraya kyonggiensis</name>
    <dbReference type="NCBI Taxonomy" id="1037680"/>
    <lineage>
        <taxon>Bacteria</taxon>
        <taxon>Bacillati</taxon>
        <taxon>Bacillota</taxon>
        <taxon>Bacilli</taxon>
        <taxon>Bacillales</taxon>
        <taxon>Bacillaceae</taxon>
        <taxon>Robertmurraya</taxon>
    </lineage>
</organism>
<dbReference type="PANTHER" id="PTHR43808">
    <property type="entry name" value="ACETYLORNITHINE DEACETYLASE"/>
    <property type="match status" value="1"/>
</dbReference>
<dbReference type="GO" id="GO:0016787">
    <property type="term" value="F:hydrolase activity"/>
    <property type="evidence" value="ECO:0007669"/>
    <property type="project" value="UniProtKB-KW"/>
</dbReference>
<comment type="caution">
    <text evidence="1">The sequence shown here is derived from an EMBL/GenBank/DDBJ whole genome shotgun (WGS) entry which is preliminary data.</text>
</comment>
<dbReference type="Proteomes" id="UP000307756">
    <property type="component" value="Unassembled WGS sequence"/>
</dbReference>
<dbReference type="PIRSF" id="PIRSF010386">
    <property type="entry name" value="RocB"/>
    <property type="match status" value="1"/>
</dbReference>
<evidence type="ECO:0000313" key="2">
    <source>
        <dbReference type="Proteomes" id="UP000307756"/>
    </source>
</evidence>
<dbReference type="RefSeq" id="WP_136828794.1">
    <property type="nucleotide sequence ID" value="NZ_SWBM01000001.1"/>
</dbReference>
<dbReference type="Pfam" id="PF01546">
    <property type="entry name" value="Peptidase_M20"/>
    <property type="match status" value="1"/>
</dbReference>
<name>A0A4U1D988_9BACI</name>
<sequence length="550" mass="63357">MFKRIQGLQIEQQIELLTRELIEIQSYSGTNGEIHKAEWLFNFLQSFSYYQVHPDHLIIREIENDSYERKNVFALLKSPKNTTKTVIYFAHFDTVGTEDFGSIQAIAHNPDALEKYFSTYKSDEDVMADAQSGEWLFGRGSLDMQSGVAVHVANLLYFSEHLDELDGNILVMFNPDEERQHTGIRGALSELIRLKEKYALEYVAALNNDLISPLYPEDSNKYIYTGTAGKLLPCFAVFGREAHVGESLSGIDPTTIASEINLRINQNLDLVEKIEGELVLPPSCLYFRDDKKQYNVQTALSARLYFNYFYYEKTPHAVLDGLAKIAEEACHEFEARLKTSYSEFVKLNQLPKRDLSWTVEVTTLENYIGYLQGLRINEIDRIIEGFQNTDLDEREAAYEIVDALQKLDPEKKPRVIIFYAPPFLPSNYLNLNNERGSSLSEKIQAVLEKEATETGEIFKLRKYFPYLSDGSFLSFEDSEEEIRSLKRNFPALDTLFPIPLEKMKELNIPSINVGVYGKDAHKWTERVYKPYSFGYLPRLIREITRALLQD</sequence>
<dbReference type="AlphaFoldDB" id="A0A4U1D988"/>
<dbReference type="InterPro" id="IPR012166">
    <property type="entry name" value="Uncharacterised_RocB"/>
</dbReference>
<dbReference type="Gene3D" id="3.40.630.10">
    <property type="entry name" value="Zn peptidases"/>
    <property type="match status" value="1"/>
</dbReference>
<proteinExistence type="predicted"/>
<keyword evidence="2" id="KW-1185">Reference proteome</keyword>
<protein>
    <submittedName>
        <fullName evidence="1">M20/M25/M40 family metallo-hydrolase</fullName>
    </submittedName>
</protein>